<accession>A0ABQ8RCV6</accession>
<dbReference type="EMBL" id="JAOQBH010000008">
    <property type="protein sequence ID" value="KAJ4131600.1"/>
    <property type="molecule type" value="Genomic_DNA"/>
</dbReference>
<feature type="compositionally biased region" description="Low complexity" evidence="1">
    <location>
        <begin position="235"/>
        <end position="249"/>
    </location>
</feature>
<dbReference type="Proteomes" id="UP001152024">
    <property type="component" value="Unassembled WGS sequence"/>
</dbReference>
<feature type="compositionally biased region" description="Basic and acidic residues" evidence="1">
    <location>
        <begin position="163"/>
        <end position="178"/>
    </location>
</feature>
<evidence type="ECO:0000256" key="1">
    <source>
        <dbReference type="SAM" id="MobiDB-lite"/>
    </source>
</evidence>
<comment type="caution">
    <text evidence="3">The sequence shown here is derived from an EMBL/GenBank/DDBJ whole genome shotgun (WGS) entry which is preliminary data.</text>
</comment>
<protein>
    <recommendedName>
        <fullName evidence="2">Bacteriophage T5 Orf172 DNA-binding domain-containing protein</fullName>
    </recommendedName>
</protein>
<evidence type="ECO:0000259" key="2">
    <source>
        <dbReference type="SMART" id="SM00974"/>
    </source>
</evidence>
<feature type="region of interest" description="Disordered" evidence="1">
    <location>
        <begin position="125"/>
        <end position="358"/>
    </location>
</feature>
<dbReference type="InterPro" id="IPR053006">
    <property type="entry name" value="Meiosis_regulatory"/>
</dbReference>
<feature type="domain" description="Bacteriophage T5 Orf172 DNA-binding" evidence="2">
    <location>
        <begin position="399"/>
        <end position="489"/>
    </location>
</feature>
<sequence>MNPNHNPAKALSSLYEAFGLPESGPRHCFTEAGNGKPCSGALPNTRGRYINPLMQRLSQHEFASKDPIVSESVEKAITELASKLVCHRAPRGHADRFRQDGKKDKNNQEHLILLLTSQFEQWQSKNANVGTSESERVSNQDTRDSSQESSDQTDEDAVSSTSRQEKRQRPRLVRREPLDEPELFQTPVRSRRLKSGGKRRGEESSKSLSRLSDSDDEFIVSPGSVASPDPDDLFTPLSAASTPLSLASTMEFESRRRSFRGSDRKRQNVSPTRGADIGGLTRDMRRKLNLVNLVSDGESDPEEECDSDEESDFDEEDDFDEESEPDEEGESDHESSSDIQSLRAKSDEEATARSPYQPMKFALKKQPVRDVLEYMAKPVEVGHGRVGISPGWIYGFTNPSAPGHIKIGYSQKSVELRIGEWMRDCGHEQLDLKFKAKMPCAVQRMEQLIHLTLHMEQEHAWCRSNKCKKTHKEWFEISREEAWSVVETWQKFSMSMPYTESGYLDDIWADIVARALRDEPCSSSSKEWLETELLTMITKQERLAKSGRRKGRTLKKSISDDS</sequence>
<dbReference type="Pfam" id="PF10544">
    <property type="entry name" value="T5orf172"/>
    <property type="match status" value="1"/>
</dbReference>
<proteinExistence type="predicted"/>
<feature type="compositionally biased region" description="Basic and acidic residues" evidence="1">
    <location>
        <begin position="133"/>
        <end position="146"/>
    </location>
</feature>
<evidence type="ECO:0000313" key="4">
    <source>
        <dbReference type="Proteomes" id="UP001152024"/>
    </source>
</evidence>
<dbReference type="InterPro" id="IPR018306">
    <property type="entry name" value="Phage_T5_Orf172_DNA-bd"/>
</dbReference>
<dbReference type="SMART" id="SM00974">
    <property type="entry name" value="T5orf172"/>
    <property type="match status" value="1"/>
</dbReference>
<dbReference type="PANTHER" id="PTHR28094">
    <property type="entry name" value="MEIOTICALLY UP-REGULATED GENE 113 PROTEIN"/>
    <property type="match status" value="1"/>
</dbReference>
<feature type="compositionally biased region" description="Basic and acidic residues" evidence="1">
    <location>
        <begin position="252"/>
        <end position="266"/>
    </location>
</feature>
<feature type="compositionally biased region" description="Basic residues" evidence="1">
    <location>
        <begin position="189"/>
        <end position="198"/>
    </location>
</feature>
<dbReference type="PANTHER" id="PTHR28094:SF1">
    <property type="entry name" value="MEIOTICALLY UP-REGULATED GENE 113 PROTEIN"/>
    <property type="match status" value="1"/>
</dbReference>
<gene>
    <name evidence="3" type="ORF">NW768_005793</name>
</gene>
<organism evidence="3 4">
    <name type="scientific">Fusarium equiseti</name>
    <name type="common">Fusarium scirpi</name>
    <dbReference type="NCBI Taxonomy" id="61235"/>
    <lineage>
        <taxon>Eukaryota</taxon>
        <taxon>Fungi</taxon>
        <taxon>Dikarya</taxon>
        <taxon>Ascomycota</taxon>
        <taxon>Pezizomycotina</taxon>
        <taxon>Sordariomycetes</taxon>
        <taxon>Hypocreomycetidae</taxon>
        <taxon>Hypocreales</taxon>
        <taxon>Nectriaceae</taxon>
        <taxon>Fusarium</taxon>
        <taxon>Fusarium incarnatum-equiseti species complex</taxon>
    </lineage>
</organism>
<name>A0ABQ8RCV6_FUSEQ</name>
<evidence type="ECO:0000313" key="3">
    <source>
        <dbReference type="EMBL" id="KAJ4131600.1"/>
    </source>
</evidence>
<reference evidence="3" key="1">
    <citation type="submission" date="2022-09" db="EMBL/GenBank/DDBJ databases">
        <title>Fusarium specimens isolated from Avocado Roots.</title>
        <authorList>
            <person name="Stajich J."/>
            <person name="Roper C."/>
            <person name="Heimlech-Rivalta G."/>
        </authorList>
    </citation>
    <scope>NUCLEOTIDE SEQUENCE</scope>
    <source>
        <strain evidence="3">CF00095</strain>
    </source>
</reference>
<keyword evidence="4" id="KW-1185">Reference proteome</keyword>
<feature type="compositionally biased region" description="Acidic residues" evidence="1">
    <location>
        <begin position="297"/>
        <end position="331"/>
    </location>
</feature>